<keyword evidence="3 8" id="KW-0812">Transmembrane</keyword>
<evidence type="ECO:0000256" key="7">
    <source>
        <dbReference type="PROSITE-ProRule" id="PRU10141"/>
    </source>
</evidence>
<dbReference type="SUPFAM" id="SSF52058">
    <property type="entry name" value="L domain-like"/>
    <property type="match status" value="1"/>
</dbReference>
<dbReference type="GO" id="GO:0005524">
    <property type="term" value="F:ATP binding"/>
    <property type="evidence" value="ECO:0007669"/>
    <property type="project" value="UniProtKB-UniRule"/>
</dbReference>
<comment type="subcellular location">
    <subcellularLocation>
        <location evidence="1">Membrane</location>
    </subcellularLocation>
</comment>
<dbReference type="Gene3D" id="3.30.200.20">
    <property type="entry name" value="Phosphorylase Kinase, domain 1"/>
    <property type="match status" value="1"/>
</dbReference>
<proteinExistence type="predicted"/>
<evidence type="ECO:0000256" key="8">
    <source>
        <dbReference type="SAM" id="Phobius"/>
    </source>
</evidence>
<accession>A0ABD1UMX3</accession>
<feature type="binding site" evidence="7">
    <location>
        <position position="187"/>
    </location>
    <ligand>
        <name>ATP</name>
        <dbReference type="ChEBI" id="CHEBI:30616"/>
    </ligand>
</feature>
<feature type="domain" description="Protein kinase" evidence="9">
    <location>
        <begin position="158"/>
        <end position="222"/>
    </location>
</feature>
<evidence type="ECO:0000256" key="5">
    <source>
        <dbReference type="ARBA" id="ARBA00022989"/>
    </source>
</evidence>
<evidence type="ECO:0000313" key="10">
    <source>
        <dbReference type="EMBL" id="KAL2526409.1"/>
    </source>
</evidence>
<comment type="caution">
    <text evidence="10">The sequence shown here is derived from an EMBL/GenBank/DDBJ whole genome shotgun (WGS) entry which is preliminary data.</text>
</comment>
<dbReference type="Gene3D" id="3.80.10.10">
    <property type="entry name" value="Ribonuclease Inhibitor"/>
    <property type="match status" value="1"/>
</dbReference>
<dbReference type="GO" id="GO:0016020">
    <property type="term" value="C:membrane"/>
    <property type="evidence" value="ECO:0007669"/>
    <property type="project" value="UniProtKB-SubCell"/>
</dbReference>
<sequence>MEEIFFYGSIPSSLSSLRGLKYFDISQNNLSGQIPEYLGSFDLQFLNLSFNDFQGVLPEEGIFKNADKISVIGNPKLCGDTPKLKIPRCTTKQSKKFFATLTFTLTVSMVSELLGLSLLIGLVFLYWSQTNEVHFGDSSRASFFKVSYHSLYRATDGFSSANLVGVGSFSSVYKGILECTGTVVAVKVFNLLQHGASKSFMVEYKALRNVKHRNLVKVLLFR</sequence>
<dbReference type="PROSITE" id="PS00107">
    <property type="entry name" value="PROTEIN_KINASE_ATP"/>
    <property type="match status" value="1"/>
</dbReference>
<evidence type="ECO:0000259" key="9">
    <source>
        <dbReference type="PROSITE" id="PS50011"/>
    </source>
</evidence>
<dbReference type="InterPro" id="IPR001245">
    <property type="entry name" value="Ser-Thr/Tyr_kinase_cat_dom"/>
</dbReference>
<protein>
    <submittedName>
        <fullName evidence="10">LRR receptor-like serine/threonine-protein kinase</fullName>
    </submittedName>
</protein>
<keyword evidence="2" id="KW-0433">Leucine-rich repeat</keyword>
<dbReference type="InterPro" id="IPR051809">
    <property type="entry name" value="Plant_receptor-like_S/T_kinase"/>
</dbReference>
<evidence type="ECO:0000313" key="11">
    <source>
        <dbReference type="Proteomes" id="UP001604336"/>
    </source>
</evidence>
<dbReference type="PROSITE" id="PS50011">
    <property type="entry name" value="PROTEIN_KINASE_DOM"/>
    <property type="match status" value="1"/>
</dbReference>
<gene>
    <name evidence="10" type="ORF">Adt_11463</name>
</gene>
<dbReference type="Proteomes" id="UP001604336">
    <property type="component" value="Unassembled WGS sequence"/>
</dbReference>
<dbReference type="InterPro" id="IPR017441">
    <property type="entry name" value="Protein_kinase_ATP_BS"/>
</dbReference>
<reference evidence="11" key="1">
    <citation type="submission" date="2024-07" db="EMBL/GenBank/DDBJ databases">
        <title>Two chromosome-level genome assemblies of Korean endemic species Abeliophyllum distichum and Forsythia ovata (Oleaceae).</title>
        <authorList>
            <person name="Jang H."/>
        </authorList>
    </citation>
    <scope>NUCLEOTIDE SEQUENCE [LARGE SCALE GENOMIC DNA]</scope>
</reference>
<dbReference type="InterPro" id="IPR011009">
    <property type="entry name" value="Kinase-like_dom_sf"/>
</dbReference>
<evidence type="ECO:0000256" key="1">
    <source>
        <dbReference type="ARBA" id="ARBA00004370"/>
    </source>
</evidence>
<evidence type="ECO:0000256" key="2">
    <source>
        <dbReference type="ARBA" id="ARBA00022614"/>
    </source>
</evidence>
<name>A0ABD1UMX3_9LAMI</name>
<dbReference type="InterPro" id="IPR000719">
    <property type="entry name" value="Prot_kinase_dom"/>
</dbReference>
<dbReference type="AlphaFoldDB" id="A0ABD1UMX3"/>
<dbReference type="Pfam" id="PF00560">
    <property type="entry name" value="LRR_1"/>
    <property type="match status" value="2"/>
</dbReference>
<dbReference type="SUPFAM" id="SSF56112">
    <property type="entry name" value="Protein kinase-like (PK-like)"/>
    <property type="match status" value="1"/>
</dbReference>
<keyword evidence="7" id="KW-0547">Nucleotide-binding</keyword>
<organism evidence="10 11">
    <name type="scientific">Abeliophyllum distichum</name>
    <dbReference type="NCBI Taxonomy" id="126358"/>
    <lineage>
        <taxon>Eukaryota</taxon>
        <taxon>Viridiplantae</taxon>
        <taxon>Streptophyta</taxon>
        <taxon>Embryophyta</taxon>
        <taxon>Tracheophyta</taxon>
        <taxon>Spermatophyta</taxon>
        <taxon>Magnoliopsida</taxon>
        <taxon>eudicotyledons</taxon>
        <taxon>Gunneridae</taxon>
        <taxon>Pentapetalae</taxon>
        <taxon>asterids</taxon>
        <taxon>lamiids</taxon>
        <taxon>Lamiales</taxon>
        <taxon>Oleaceae</taxon>
        <taxon>Forsythieae</taxon>
        <taxon>Abeliophyllum</taxon>
    </lineage>
</organism>
<keyword evidence="5 8" id="KW-1133">Transmembrane helix</keyword>
<keyword evidence="4" id="KW-0677">Repeat</keyword>
<dbReference type="PANTHER" id="PTHR27008">
    <property type="entry name" value="OS04G0122200 PROTEIN"/>
    <property type="match status" value="1"/>
</dbReference>
<dbReference type="Pfam" id="PF07714">
    <property type="entry name" value="PK_Tyr_Ser-Thr"/>
    <property type="match status" value="1"/>
</dbReference>
<dbReference type="InterPro" id="IPR001611">
    <property type="entry name" value="Leu-rich_rpt"/>
</dbReference>
<dbReference type="PANTHER" id="PTHR27008:SF496">
    <property type="entry name" value="PROTEIN KINASE DOMAIN-CONTAINING PROTEIN"/>
    <property type="match status" value="1"/>
</dbReference>
<feature type="transmembrane region" description="Helical" evidence="8">
    <location>
        <begin position="97"/>
        <end position="127"/>
    </location>
</feature>
<dbReference type="InterPro" id="IPR032675">
    <property type="entry name" value="LRR_dom_sf"/>
</dbReference>
<keyword evidence="6 8" id="KW-0472">Membrane</keyword>
<evidence type="ECO:0000256" key="6">
    <source>
        <dbReference type="ARBA" id="ARBA00023136"/>
    </source>
</evidence>
<keyword evidence="7" id="KW-0067">ATP-binding</keyword>
<dbReference type="EMBL" id="JBFOLK010000003">
    <property type="protein sequence ID" value="KAL2526409.1"/>
    <property type="molecule type" value="Genomic_DNA"/>
</dbReference>
<evidence type="ECO:0000256" key="3">
    <source>
        <dbReference type="ARBA" id="ARBA00022692"/>
    </source>
</evidence>
<keyword evidence="11" id="KW-1185">Reference proteome</keyword>
<evidence type="ECO:0000256" key="4">
    <source>
        <dbReference type="ARBA" id="ARBA00022737"/>
    </source>
</evidence>